<dbReference type="AlphaFoldDB" id="A0A383AP78"/>
<proteinExistence type="predicted"/>
<dbReference type="EMBL" id="UINC01193659">
    <property type="protein sequence ID" value="SVE09381.1"/>
    <property type="molecule type" value="Genomic_DNA"/>
</dbReference>
<sequence length="140" mass="16531">WEENLEKIYNTVVLKNQTCLGLVSNTFKSAPDDKVGSFSENTNFFFKTKIDPTKHDLLILIDKDKFNAIFKEYFEVNEEEKSDFYHLKEKYEIGFEMLVYPFYNKLDKIAFLMLEYPTEKIVLDKICTDLINLLSDKPTS</sequence>
<reference evidence="1" key="1">
    <citation type="submission" date="2018-05" db="EMBL/GenBank/DDBJ databases">
        <authorList>
            <person name="Lanie J.A."/>
            <person name="Ng W.-L."/>
            <person name="Kazmierczak K.M."/>
            <person name="Andrzejewski T.M."/>
            <person name="Davidsen T.M."/>
            <person name="Wayne K.J."/>
            <person name="Tettelin H."/>
            <person name="Glass J.I."/>
            <person name="Rusch D."/>
            <person name="Podicherti R."/>
            <person name="Tsui H.-C.T."/>
            <person name="Winkler M.E."/>
        </authorList>
    </citation>
    <scope>NUCLEOTIDE SEQUENCE</scope>
</reference>
<name>A0A383AP78_9ZZZZ</name>
<accession>A0A383AP78</accession>
<feature type="non-terminal residue" evidence="1">
    <location>
        <position position="1"/>
    </location>
</feature>
<gene>
    <name evidence="1" type="ORF">METZ01_LOCUS462235</name>
</gene>
<organism evidence="1">
    <name type="scientific">marine metagenome</name>
    <dbReference type="NCBI Taxonomy" id="408172"/>
    <lineage>
        <taxon>unclassified sequences</taxon>
        <taxon>metagenomes</taxon>
        <taxon>ecological metagenomes</taxon>
    </lineage>
</organism>
<evidence type="ECO:0000313" key="1">
    <source>
        <dbReference type="EMBL" id="SVE09381.1"/>
    </source>
</evidence>
<protein>
    <submittedName>
        <fullName evidence="1">Uncharacterized protein</fullName>
    </submittedName>
</protein>